<comment type="subunit">
    <text evidence="4">Homodimer.</text>
</comment>
<dbReference type="GO" id="GO:0003677">
    <property type="term" value="F:DNA binding"/>
    <property type="evidence" value="ECO:0007669"/>
    <property type="project" value="UniProtKB-KW"/>
</dbReference>
<gene>
    <name evidence="19" type="ORF">U9M48_025439</name>
</gene>
<evidence type="ECO:0000256" key="11">
    <source>
        <dbReference type="ARBA" id="ARBA00023015"/>
    </source>
</evidence>
<dbReference type="PROSITE" id="PS50808">
    <property type="entry name" value="ZF_BED"/>
    <property type="match status" value="1"/>
</dbReference>
<evidence type="ECO:0000256" key="12">
    <source>
        <dbReference type="ARBA" id="ARBA00023016"/>
    </source>
</evidence>
<dbReference type="GO" id="GO:0046983">
    <property type="term" value="F:protein dimerization activity"/>
    <property type="evidence" value="ECO:0007669"/>
    <property type="project" value="InterPro"/>
</dbReference>
<dbReference type="GO" id="GO:0008270">
    <property type="term" value="F:zinc ion binding"/>
    <property type="evidence" value="ECO:0007669"/>
    <property type="project" value="UniProtKB-KW"/>
</dbReference>
<evidence type="ECO:0000256" key="5">
    <source>
        <dbReference type="ARBA" id="ARBA00022525"/>
    </source>
</evidence>
<keyword evidence="12" id="KW-0346">Stress response</keyword>
<feature type="compositionally biased region" description="Polar residues" evidence="17">
    <location>
        <begin position="589"/>
        <end position="606"/>
    </location>
</feature>
<dbReference type="SUPFAM" id="SSF102198">
    <property type="entry name" value="Putative cyclase"/>
    <property type="match status" value="1"/>
</dbReference>
<dbReference type="InterPro" id="IPR012337">
    <property type="entry name" value="RNaseH-like_sf"/>
</dbReference>
<keyword evidence="5" id="KW-0964">Secreted</keyword>
<evidence type="ECO:0000313" key="19">
    <source>
        <dbReference type="EMBL" id="WVZ77586.1"/>
    </source>
</evidence>
<keyword evidence="14" id="KW-0804">Transcription</keyword>
<evidence type="ECO:0000256" key="7">
    <source>
        <dbReference type="ARBA" id="ARBA00022723"/>
    </source>
</evidence>
<evidence type="ECO:0000256" key="8">
    <source>
        <dbReference type="ARBA" id="ARBA00022729"/>
    </source>
</evidence>
<keyword evidence="6" id="KW-0272">Extracellular matrix</keyword>
<evidence type="ECO:0000256" key="4">
    <source>
        <dbReference type="ARBA" id="ARBA00011738"/>
    </source>
</evidence>
<evidence type="ECO:0000259" key="18">
    <source>
        <dbReference type="PROSITE" id="PS50808"/>
    </source>
</evidence>
<feature type="region of interest" description="Disordered" evidence="17">
    <location>
        <begin position="80"/>
        <end position="133"/>
    </location>
</feature>
<dbReference type="PANTHER" id="PTHR46481">
    <property type="entry name" value="ZINC FINGER BED DOMAIN-CONTAINING PROTEIN 4"/>
    <property type="match status" value="1"/>
</dbReference>
<comment type="similarity">
    <text evidence="3">Belongs to the Cyclase 1 superfamily.</text>
</comment>
<feature type="compositionally biased region" description="Low complexity" evidence="17">
    <location>
        <begin position="571"/>
        <end position="588"/>
    </location>
</feature>
<sequence>MLEHASPIFLPTPSGCPDDRNTQPDPYTYILPRGARCRIFYSCSGHWPHPASHAAGRPIEIRCSILRAAVVGRRCRAIGGQDRARPPRRRLAPAETSGHKSAARENSAPTPHSSPVHSSSPRAQLAPQHPVTHTASAGTMAAALLLALILAVGAPAPLATAGEAAAHPGYSAGEGTCTVGAPAEVGLELEGRGGATGRIIDITHAYVPDLPAFAPGAVTGPLVRLKASMADGSEYNLSELRMECHMGTHVDAPGHINQANFAAGLDVDTLDLHTLNGPALLVDVPRDMNITAEAMESLKIPKGVRRVLFRTLNTDRKLMWKKEGDMSYVGFTEDGAQWLVDNTDIKLIGVDYLSVAAFDHLISAHVVFFKNPDIIPVEGLKLDDVEAGIYMLHCLPLRLVGSEGSPIRCILINAYFPHPSPVRGRRAASSLSVSYSRSCTLHAASPSQELQIQSMAATSGTGNDDSRDAAAIATERRPPDPKDKSKNTGNEDPKIAASPRPLALIAPAQVNAAGPKKRVQVGKPKPATCATAGGRIKVAAGRPPRSPSPTTTAAARQAPNLLRSLGLKKMSTTSGSDGSNQQQGSQASHVQSDSLPFTGSPQPESVNDSEPIELDDDDDDDGIEEEEEEEAVRGSKRKRTSKVWDEFTEVRIGGTIRAKCNYCFKKLSGASKNGTNHLRLHLKSCVQKKIKLKGKSMAQTSLRFGRTDAGIVSVENYIFDQEIARQELGAMIVLHEYPLSMVDHVGFRRFVGALQPLFKIGTRNTIRSDIMAQYEIERKKAIEYMAGITSRVAITTDLWTSDNQKRGYMAITAHFIDESWTLRNIIMRFIYVPAAHTAEVIGEELYESLVDWNLDEKISAITLDNCTTNDAVIPFLVRNIGRHKLLNDGKLLHMRCSCHILNLIVKDGLEELKDAIENIRDSVVYWTATPKRIEKFEEIAKFVKIEGKKKIGLDCRTRWNSTFTMLNNVLPYKAAFIRASRVDKQYTCLPSESEWKLAEDVVERLRLFYDITELFSGTDYVTANIYFTKVAEIRKKIRQWSTCGNPLVESMSANMVAKFDKWKRIQTSASDVSNNDDYLASISARVASRKPASMGFKSELDRYLDEEMLNMQTKNFNVLAWWKVGGTRYPTLRMIARDIYAIPVTTVASESAFSSSGRVLSEHRSRLTSKMLEALMCSQDWLRNKYKDEEKSKKPATFWSCLQDIQEGLHVIAYNLCFVSFSHRQCTDTYHDKSVYVGACHLTNIMQATLTKSADARYHKPWRRGVHQLSSVAARLLVLASGVRTTL</sequence>
<keyword evidence="7" id="KW-0479">Metal-binding</keyword>
<dbReference type="Pfam" id="PF02892">
    <property type="entry name" value="zf-BED"/>
    <property type="match status" value="1"/>
</dbReference>
<proteinExistence type="inferred from homology"/>
<dbReference type="GO" id="GO:0004061">
    <property type="term" value="F:arylformamidase activity"/>
    <property type="evidence" value="ECO:0007669"/>
    <property type="project" value="InterPro"/>
</dbReference>
<keyword evidence="15" id="KW-0539">Nucleus</keyword>
<evidence type="ECO:0000256" key="6">
    <source>
        <dbReference type="ARBA" id="ARBA00022530"/>
    </source>
</evidence>
<dbReference type="InterPro" id="IPR007325">
    <property type="entry name" value="KFase/CYL"/>
</dbReference>
<evidence type="ECO:0000313" key="20">
    <source>
        <dbReference type="Proteomes" id="UP001341281"/>
    </source>
</evidence>
<organism evidence="19 20">
    <name type="scientific">Paspalum notatum var. saurae</name>
    <dbReference type="NCBI Taxonomy" id="547442"/>
    <lineage>
        <taxon>Eukaryota</taxon>
        <taxon>Viridiplantae</taxon>
        <taxon>Streptophyta</taxon>
        <taxon>Embryophyta</taxon>
        <taxon>Tracheophyta</taxon>
        <taxon>Spermatophyta</taxon>
        <taxon>Magnoliopsida</taxon>
        <taxon>Liliopsida</taxon>
        <taxon>Poales</taxon>
        <taxon>Poaceae</taxon>
        <taxon>PACMAD clade</taxon>
        <taxon>Panicoideae</taxon>
        <taxon>Andropogonodae</taxon>
        <taxon>Paspaleae</taxon>
        <taxon>Paspalinae</taxon>
        <taxon>Paspalum</taxon>
    </lineage>
</organism>
<dbReference type="SMART" id="SM00614">
    <property type="entry name" value="ZnF_BED"/>
    <property type="match status" value="1"/>
</dbReference>
<feature type="compositionally biased region" description="Low complexity" evidence="17">
    <location>
        <begin position="539"/>
        <end position="559"/>
    </location>
</feature>
<evidence type="ECO:0000256" key="9">
    <source>
        <dbReference type="ARBA" id="ARBA00022771"/>
    </source>
</evidence>
<dbReference type="GO" id="GO:0019441">
    <property type="term" value="P:L-tryptophan catabolic process to kynurenine"/>
    <property type="evidence" value="ECO:0007669"/>
    <property type="project" value="InterPro"/>
</dbReference>
<dbReference type="InterPro" id="IPR003656">
    <property type="entry name" value="Znf_BED"/>
</dbReference>
<dbReference type="Pfam" id="PF14372">
    <property type="entry name" value="hAT-like_RNase-H"/>
    <property type="match status" value="1"/>
</dbReference>
<dbReference type="Pfam" id="PF04199">
    <property type="entry name" value="Cyclase"/>
    <property type="match status" value="1"/>
</dbReference>
<feature type="compositionally biased region" description="Low complexity" evidence="17">
    <location>
        <begin position="107"/>
        <end position="121"/>
    </location>
</feature>
<dbReference type="FunFam" id="3.50.30.50:FF:000002">
    <property type="entry name" value="Kynurenine formamidase"/>
    <property type="match status" value="1"/>
</dbReference>
<comment type="subcellular location">
    <subcellularLocation>
        <location evidence="1">Nucleus</location>
    </subcellularLocation>
    <subcellularLocation>
        <location evidence="2">Secreted</location>
        <location evidence="2">Extracellular space</location>
        <location evidence="2">Extracellular matrix</location>
    </subcellularLocation>
</comment>
<dbReference type="GO" id="GO:0005634">
    <property type="term" value="C:nucleus"/>
    <property type="evidence" value="ECO:0007669"/>
    <property type="project" value="UniProtKB-SubCell"/>
</dbReference>
<dbReference type="EMBL" id="CP144749">
    <property type="protein sequence ID" value="WVZ77586.1"/>
    <property type="molecule type" value="Genomic_DNA"/>
</dbReference>
<evidence type="ECO:0000256" key="13">
    <source>
        <dbReference type="ARBA" id="ARBA00023125"/>
    </source>
</evidence>
<feature type="domain" description="BED-type" evidence="18">
    <location>
        <begin position="638"/>
        <end position="684"/>
    </location>
</feature>
<evidence type="ECO:0000256" key="14">
    <source>
        <dbReference type="ARBA" id="ARBA00023163"/>
    </source>
</evidence>
<keyword evidence="13" id="KW-0238">DNA-binding</keyword>
<dbReference type="Proteomes" id="UP001341281">
    <property type="component" value="Chromosome 05"/>
</dbReference>
<dbReference type="InterPro" id="IPR025525">
    <property type="entry name" value="hAT-like_transposase_RNase-H"/>
</dbReference>
<keyword evidence="8" id="KW-0732">Signal</keyword>
<evidence type="ECO:0000256" key="10">
    <source>
        <dbReference type="ARBA" id="ARBA00022833"/>
    </source>
</evidence>
<evidence type="ECO:0000256" key="3">
    <source>
        <dbReference type="ARBA" id="ARBA00007865"/>
    </source>
</evidence>
<keyword evidence="9 16" id="KW-0863">Zinc-finger</keyword>
<protein>
    <recommendedName>
        <fullName evidence="18">BED-type domain-containing protein</fullName>
    </recommendedName>
</protein>
<feature type="compositionally biased region" description="Acidic residues" evidence="17">
    <location>
        <begin position="610"/>
        <end position="630"/>
    </location>
</feature>
<dbReference type="Pfam" id="PF05699">
    <property type="entry name" value="Dimer_Tnp_hAT"/>
    <property type="match status" value="1"/>
</dbReference>
<reference evidence="19 20" key="1">
    <citation type="submission" date="2024-02" db="EMBL/GenBank/DDBJ databases">
        <title>High-quality chromosome-scale genome assembly of Pensacola bahiagrass (Paspalum notatum Flugge var. saurae).</title>
        <authorList>
            <person name="Vega J.M."/>
            <person name="Podio M."/>
            <person name="Orjuela J."/>
            <person name="Siena L.A."/>
            <person name="Pessino S.C."/>
            <person name="Combes M.C."/>
            <person name="Mariac C."/>
            <person name="Albertini E."/>
            <person name="Pupilli F."/>
            <person name="Ortiz J.P.A."/>
            <person name="Leblanc O."/>
        </authorList>
    </citation>
    <scope>NUCLEOTIDE SEQUENCE [LARGE SCALE GENOMIC DNA]</scope>
    <source>
        <strain evidence="19">R1</strain>
        <tissue evidence="19">Leaf</tissue>
    </source>
</reference>
<dbReference type="InterPro" id="IPR036236">
    <property type="entry name" value="Znf_C2H2_sf"/>
</dbReference>
<accession>A0AAQ3WXY2</accession>
<dbReference type="Gene3D" id="3.50.30.50">
    <property type="entry name" value="Putative cyclase"/>
    <property type="match status" value="1"/>
</dbReference>
<feature type="region of interest" description="Disordered" evidence="17">
    <location>
        <begin position="472"/>
        <end position="640"/>
    </location>
</feature>
<evidence type="ECO:0000256" key="16">
    <source>
        <dbReference type="PROSITE-ProRule" id="PRU00027"/>
    </source>
</evidence>
<evidence type="ECO:0000256" key="1">
    <source>
        <dbReference type="ARBA" id="ARBA00004123"/>
    </source>
</evidence>
<dbReference type="InterPro" id="IPR052035">
    <property type="entry name" value="ZnF_BED_domain_contain"/>
</dbReference>
<dbReference type="InterPro" id="IPR008906">
    <property type="entry name" value="HATC_C_dom"/>
</dbReference>
<dbReference type="PANTHER" id="PTHR46481:SF11">
    <property type="entry name" value="ZINC FINGER BED DOMAIN-CONTAINING PROTEIN RICESLEEPER 2-LIKE"/>
    <property type="match status" value="1"/>
</dbReference>
<name>A0AAQ3WXY2_PASNO</name>
<keyword evidence="10" id="KW-0862">Zinc</keyword>
<evidence type="ECO:0000256" key="15">
    <source>
        <dbReference type="ARBA" id="ARBA00023242"/>
    </source>
</evidence>
<dbReference type="SUPFAM" id="SSF57667">
    <property type="entry name" value="beta-beta-alpha zinc fingers"/>
    <property type="match status" value="1"/>
</dbReference>
<evidence type="ECO:0000256" key="17">
    <source>
        <dbReference type="SAM" id="MobiDB-lite"/>
    </source>
</evidence>
<dbReference type="InterPro" id="IPR037175">
    <property type="entry name" value="KFase_sf"/>
</dbReference>
<keyword evidence="20" id="KW-1185">Reference proteome</keyword>
<evidence type="ECO:0000256" key="2">
    <source>
        <dbReference type="ARBA" id="ARBA00004498"/>
    </source>
</evidence>
<keyword evidence="11" id="KW-0805">Transcription regulation</keyword>
<feature type="compositionally biased region" description="Basic and acidic residues" evidence="17">
    <location>
        <begin position="472"/>
        <end position="494"/>
    </location>
</feature>
<dbReference type="SUPFAM" id="SSF53098">
    <property type="entry name" value="Ribonuclease H-like"/>
    <property type="match status" value="1"/>
</dbReference>